<dbReference type="AlphaFoldDB" id="A0A1T0B959"/>
<reference evidence="1 2" key="1">
    <citation type="submission" date="2017-02" db="EMBL/GenBank/DDBJ databases">
        <title>Draft genome sequence of Haemophilus felis CCUG 31170 type strain.</title>
        <authorList>
            <person name="Engstrom-Jakobsson H."/>
            <person name="Salva-Serra F."/>
            <person name="Thorell K."/>
            <person name="Gonzales-Siles L."/>
            <person name="Karlsson R."/>
            <person name="Boulund F."/>
            <person name="Engstrand L."/>
            <person name="Kristiansson E."/>
            <person name="Moore E."/>
        </authorList>
    </citation>
    <scope>NUCLEOTIDE SEQUENCE [LARGE SCALE GENOMIC DNA]</scope>
    <source>
        <strain evidence="1 2">CCUG 31170</strain>
    </source>
</reference>
<organism evidence="1 2">
    <name type="scientific">[Haemophilus] felis</name>
    <dbReference type="NCBI Taxonomy" id="123822"/>
    <lineage>
        <taxon>Bacteria</taxon>
        <taxon>Pseudomonadati</taxon>
        <taxon>Pseudomonadota</taxon>
        <taxon>Gammaproteobacteria</taxon>
        <taxon>Pasteurellales</taxon>
        <taxon>Pasteurellaceae</taxon>
    </lineage>
</organism>
<proteinExistence type="predicted"/>
<evidence type="ECO:0000313" key="1">
    <source>
        <dbReference type="EMBL" id="OOS06546.1"/>
    </source>
</evidence>
<dbReference type="OrthoDB" id="5689736at2"/>
<comment type="caution">
    <text evidence="1">The sequence shown here is derived from an EMBL/GenBank/DDBJ whole genome shotgun (WGS) entry which is preliminary data.</text>
</comment>
<dbReference type="EMBL" id="MUYB01000007">
    <property type="protein sequence ID" value="OOS06546.1"/>
    <property type="molecule type" value="Genomic_DNA"/>
</dbReference>
<protein>
    <submittedName>
        <fullName evidence="1">Uncharacterized protein</fullName>
    </submittedName>
</protein>
<dbReference type="STRING" id="123822.B0188_02115"/>
<evidence type="ECO:0000313" key="2">
    <source>
        <dbReference type="Proteomes" id="UP000190023"/>
    </source>
</evidence>
<sequence>MKKKILAIFLSIITIIFISTYPYSFWLSEVVVRMVIAEFEQIIFPIKRTKVLNSNGFNIKEEICIPYKSFFGEYAINIDLKDKSLKPFETKSVLLNDFDFYISIYDDKNQLLFYNSPQDIRDKSREKYNSVTLNEYIFPKSGCYKVNVESVDVNNSKYKYLYLRIFITHAIP</sequence>
<name>A0A1T0B959_9PAST</name>
<gene>
    <name evidence="1" type="ORF">B0188_02115</name>
</gene>
<dbReference type="Proteomes" id="UP000190023">
    <property type="component" value="Unassembled WGS sequence"/>
</dbReference>
<keyword evidence="2" id="KW-1185">Reference proteome</keyword>
<accession>A0A1T0B959</accession>